<dbReference type="Pfam" id="PF00107">
    <property type="entry name" value="ADH_zinc_N"/>
    <property type="match status" value="1"/>
</dbReference>
<evidence type="ECO:0000313" key="4">
    <source>
        <dbReference type="Proteomes" id="UP001161757"/>
    </source>
</evidence>
<sequence length="353" mass="38536">MTSIPTSTKAWIVANYPRGLPTFTTADDSNATFKLVERPLPPLGPDQVLLKTLYLSNDPAQRTFIEPTIPQERMYAPRTQLNNFMLALGLGEVIASTSESLPKGTIVVTFQEAWAEYVVVNAADCQARGPLPNGLSITHYLGAFGGPGLTAYYGLVNVGETKKGMRVVVSGAAGAVGNMVVQIAKNIIGCSQVIGIAGTDEKCRWVESLGADVCVNYRSSTFEQDLIKATDGFVDVFFDNVGGHILDLMLSRLKPRGVAVACGSISMYNSQEPTVLKNYFQVITMRLSIRGFLFMDYASNTQEILDLFARTVQEGKLKVTNEQVVDTKFEDIPKVWLKLFEGENTGKLVTKLV</sequence>
<dbReference type="Gene3D" id="3.90.180.10">
    <property type="entry name" value="Medium-chain alcohol dehydrogenases, catalytic domain"/>
    <property type="match status" value="1"/>
</dbReference>
<reference evidence="3" key="1">
    <citation type="submission" date="2023-01" db="EMBL/GenBank/DDBJ databases">
        <title>Exophiala dermititidis isolated from Cystic Fibrosis Patient.</title>
        <authorList>
            <person name="Kurbessoian T."/>
            <person name="Crocker A."/>
            <person name="Murante D."/>
            <person name="Hogan D.A."/>
            <person name="Stajich J.E."/>
        </authorList>
    </citation>
    <scope>NUCLEOTIDE SEQUENCE</scope>
    <source>
        <strain evidence="3">Ex8</strain>
    </source>
</reference>
<dbReference type="PANTHER" id="PTHR43205:SF19">
    <property type="entry name" value="ENOYL REDUCTASE (ER) DOMAIN-CONTAINING PROTEIN"/>
    <property type="match status" value="1"/>
</dbReference>
<dbReference type="SUPFAM" id="SSF51735">
    <property type="entry name" value="NAD(P)-binding Rossmann-fold domains"/>
    <property type="match status" value="1"/>
</dbReference>
<dbReference type="PANTHER" id="PTHR43205">
    <property type="entry name" value="PROSTAGLANDIN REDUCTASE"/>
    <property type="match status" value="1"/>
</dbReference>
<name>A0AAN6EL56_EXODE</name>
<dbReference type="InterPro" id="IPR013149">
    <property type="entry name" value="ADH-like_C"/>
</dbReference>
<organism evidence="3 4">
    <name type="scientific">Exophiala dermatitidis</name>
    <name type="common">Black yeast-like fungus</name>
    <name type="synonym">Wangiella dermatitidis</name>
    <dbReference type="NCBI Taxonomy" id="5970"/>
    <lineage>
        <taxon>Eukaryota</taxon>
        <taxon>Fungi</taxon>
        <taxon>Dikarya</taxon>
        <taxon>Ascomycota</taxon>
        <taxon>Pezizomycotina</taxon>
        <taxon>Eurotiomycetes</taxon>
        <taxon>Chaetothyriomycetidae</taxon>
        <taxon>Chaetothyriales</taxon>
        <taxon>Herpotrichiellaceae</taxon>
        <taxon>Exophiala</taxon>
    </lineage>
</organism>
<dbReference type="FunFam" id="3.40.50.720:FF:000121">
    <property type="entry name" value="Prostaglandin reductase 2"/>
    <property type="match status" value="1"/>
</dbReference>
<dbReference type="SUPFAM" id="SSF50129">
    <property type="entry name" value="GroES-like"/>
    <property type="match status" value="1"/>
</dbReference>
<proteinExistence type="predicted"/>
<dbReference type="InterPro" id="IPR045010">
    <property type="entry name" value="MDR_fam"/>
</dbReference>
<feature type="domain" description="Enoyl reductase (ER)" evidence="2">
    <location>
        <begin position="28"/>
        <end position="350"/>
    </location>
</feature>
<dbReference type="CDD" id="cd05288">
    <property type="entry name" value="PGDH"/>
    <property type="match status" value="1"/>
</dbReference>
<evidence type="ECO:0000313" key="3">
    <source>
        <dbReference type="EMBL" id="KAJ8987291.1"/>
    </source>
</evidence>
<dbReference type="Gene3D" id="3.40.50.720">
    <property type="entry name" value="NAD(P)-binding Rossmann-like Domain"/>
    <property type="match status" value="1"/>
</dbReference>
<dbReference type="SMART" id="SM00829">
    <property type="entry name" value="PKS_ER"/>
    <property type="match status" value="1"/>
</dbReference>
<dbReference type="InterPro" id="IPR041694">
    <property type="entry name" value="ADH_N_2"/>
</dbReference>
<dbReference type="InterPro" id="IPR020843">
    <property type="entry name" value="ER"/>
</dbReference>
<evidence type="ECO:0000256" key="1">
    <source>
        <dbReference type="ARBA" id="ARBA00023002"/>
    </source>
</evidence>
<dbReference type="Pfam" id="PF16884">
    <property type="entry name" value="ADH_N_2"/>
    <property type="match status" value="1"/>
</dbReference>
<dbReference type="InterPro" id="IPR011032">
    <property type="entry name" value="GroES-like_sf"/>
</dbReference>
<protein>
    <submittedName>
        <fullName evidence="3">Quinone oxidoreductase</fullName>
    </submittedName>
</protein>
<dbReference type="EMBL" id="JAJGCB010000026">
    <property type="protein sequence ID" value="KAJ8987291.1"/>
    <property type="molecule type" value="Genomic_DNA"/>
</dbReference>
<dbReference type="AlphaFoldDB" id="A0AAN6EL56"/>
<evidence type="ECO:0000259" key="2">
    <source>
        <dbReference type="SMART" id="SM00829"/>
    </source>
</evidence>
<dbReference type="Proteomes" id="UP001161757">
    <property type="component" value="Unassembled WGS sequence"/>
</dbReference>
<gene>
    <name evidence="3" type="primary">QOR1</name>
    <name evidence="3" type="ORF">HRR80_008664</name>
</gene>
<dbReference type="InterPro" id="IPR036291">
    <property type="entry name" value="NAD(P)-bd_dom_sf"/>
</dbReference>
<accession>A0AAN6EL56</accession>
<dbReference type="GO" id="GO:0016628">
    <property type="term" value="F:oxidoreductase activity, acting on the CH-CH group of donors, NAD or NADP as acceptor"/>
    <property type="evidence" value="ECO:0007669"/>
    <property type="project" value="InterPro"/>
</dbReference>
<comment type="caution">
    <text evidence="3">The sequence shown here is derived from an EMBL/GenBank/DDBJ whole genome shotgun (WGS) entry which is preliminary data.</text>
</comment>
<keyword evidence="1" id="KW-0560">Oxidoreductase</keyword>